<feature type="transmembrane region" description="Helical" evidence="2">
    <location>
        <begin position="314"/>
        <end position="342"/>
    </location>
</feature>
<sequence>MADQDVIKEFLVGLGFKVDQKGAKDFTTGIDTATKSVIKLVTVIAGASLTVAAGVSAFASNLEGLYFASQRVGSSAESLKSAEYAARDLGASADEARGSIEGIAKFLRDNPGGEDFLKGIGVQTRDANGNLKDTADMLVDIGQKLKAMPWYQANQYAGVLGIDEKMLRAIQDDKFGAKLEQNRKKLRDSGLDQATKDAHAFMEVLRGVGLQFDTFAIQVQAALMGKLGPDLQRFAQWFEQNGPMIANRIADIAVKLINFVEKSAPYLQKIWDFFVKLDEATDGWSTRIIVLLGLLNALGALSLVSGITRLAASFVSLGAGIAGLSGAAAILTPLAGATALLYSPTLNDGEDAIIDKIREKQGLPPREGQTEDGTPTHEGQTPDQAARERARADAWRKNQDVDKDKSNFVSDFFESVGWTKEQAAGITANLAAESNFDPKARGDWGRARGVAQWHDDRQREFEKWSGFDIKDDRADLVKQLEFVHYELTQGAEQKAGNLLKATENAQDAGAVVSRYYERPGTTDEAKNREATTRGEMAAQLNQTTNITIHGATDPGATATAVGGVQNRVNQEITRNFNTAVN</sequence>
<evidence type="ECO:0000256" key="2">
    <source>
        <dbReference type="SAM" id="Phobius"/>
    </source>
</evidence>
<feature type="compositionally biased region" description="Polar residues" evidence="1">
    <location>
        <begin position="371"/>
        <end position="383"/>
    </location>
</feature>
<protein>
    <submittedName>
        <fullName evidence="4">Phage tail tip lysozyme</fullName>
    </submittedName>
</protein>
<dbReference type="EMBL" id="JARBWL010000002">
    <property type="protein sequence ID" value="MDI2595025.1"/>
    <property type="molecule type" value="Genomic_DNA"/>
</dbReference>
<accession>A0ABT6QVT5</accession>
<proteinExistence type="predicted"/>
<keyword evidence="5" id="KW-1185">Reference proteome</keyword>
<dbReference type="InterPro" id="IPR041219">
    <property type="entry name" value="Phage_lysozyme2"/>
</dbReference>
<organism evidence="4 5">
    <name type="scientific">Pseudomonas fungipugnans</name>
    <dbReference type="NCBI Taxonomy" id="3024217"/>
    <lineage>
        <taxon>Bacteria</taxon>
        <taxon>Pseudomonadati</taxon>
        <taxon>Pseudomonadota</taxon>
        <taxon>Gammaproteobacteria</taxon>
        <taxon>Pseudomonadales</taxon>
        <taxon>Pseudomonadaceae</taxon>
        <taxon>Pseudomonas</taxon>
    </lineage>
</organism>
<feature type="compositionally biased region" description="Basic and acidic residues" evidence="1">
    <location>
        <begin position="385"/>
        <end position="399"/>
    </location>
</feature>
<feature type="domain" description="Phage tail lysozyme" evidence="3">
    <location>
        <begin position="409"/>
        <end position="539"/>
    </location>
</feature>
<keyword evidence="2" id="KW-0812">Transmembrane</keyword>
<dbReference type="Pfam" id="PF18013">
    <property type="entry name" value="Phage_lysozyme2"/>
    <property type="match status" value="1"/>
</dbReference>
<gene>
    <name evidence="4" type="ORF">POF45_26910</name>
</gene>
<feature type="transmembrane region" description="Helical" evidence="2">
    <location>
        <begin position="288"/>
        <end position="307"/>
    </location>
</feature>
<evidence type="ECO:0000259" key="3">
    <source>
        <dbReference type="Pfam" id="PF18013"/>
    </source>
</evidence>
<evidence type="ECO:0000256" key="1">
    <source>
        <dbReference type="SAM" id="MobiDB-lite"/>
    </source>
</evidence>
<evidence type="ECO:0000313" key="5">
    <source>
        <dbReference type="Proteomes" id="UP001159100"/>
    </source>
</evidence>
<keyword evidence="2" id="KW-1133">Transmembrane helix</keyword>
<comment type="caution">
    <text evidence="4">The sequence shown here is derived from an EMBL/GenBank/DDBJ whole genome shotgun (WGS) entry which is preliminary data.</text>
</comment>
<feature type="region of interest" description="Disordered" evidence="1">
    <location>
        <begin position="359"/>
        <end position="399"/>
    </location>
</feature>
<name>A0ABT6QVT5_9PSED</name>
<dbReference type="Proteomes" id="UP001159100">
    <property type="component" value="Unassembled WGS sequence"/>
</dbReference>
<keyword evidence="2" id="KW-0472">Membrane</keyword>
<dbReference type="Gene3D" id="1.10.530.10">
    <property type="match status" value="1"/>
</dbReference>
<reference evidence="4 5" key="1">
    <citation type="submission" date="2023-02" db="EMBL/GenBank/DDBJ databases">
        <title>Pseudomonas chrutzelriedensis sp. nov., a potently antifungal strain isolated from moss.</title>
        <authorList>
            <person name="Schnyder A."/>
            <person name="Kalawong R."/>
            <person name="Eberl L."/>
            <person name="Agnoli K."/>
        </authorList>
    </citation>
    <scope>NUCLEOTIDE SEQUENCE [LARGE SCALE GENOMIC DNA]</scope>
    <source>
        <strain evidence="4 5">681</strain>
    </source>
</reference>
<evidence type="ECO:0000313" key="4">
    <source>
        <dbReference type="EMBL" id="MDI2595025.1"/>
    </source>
</evidence>
<dbReference type="RefSeq" id="WP_282317135.1">
    <property type="nucleotide sequence ID" value="NZ_JARBWL010000002.1"/>
</dbReference>